<accession>A0A072VGR9</accession>
<reference evidence="1 3" key="2">
    <citation type="journal article" date="2014" name="BMC Genomics">
        <title>An improved genome release (version Mt4.0) for the model legume Medicago truncatula.</title>
        <authorList>
            <person name="Tang H."/>
            <person name="Krishnakumar V."/>
            <person name="Bidwell S."/>
            <person name="Rosen B."/>
            <person name="Chan A."/>
            <person name="Zhou S."/>
            <person name="Gentzbittel L."/>
            <person name="Childs K.L."/>
            <person name="Yandell M."/>
            <person name="Gundlach H."/>
            <person name="Mayer K.F."/>
            <person name="Schwartz D.C."/>
            <person name="Town C.D."/>
        </authorList>
    </citation>
    <scope>GENOME REANNOTATION</scope>
    <source>
        <strain evidence="1">A17</strain>
        <strain evidence="2 3">cv. Jemalong A17</strain>
    </source>
</reference>
<dbReference type="HOGENOM" id="CLU_2486710_0_0_1"/>
<evidence type="ECO:0000313" key="1">
    <source>
        <dbReference type="EMBL" id="KEH40786.1"/>
    </source>
</evidence>
<dbReference type="AlphaFoldDB" id="A0A072VGR9"/>
<keyword evidence="3" id="KW-1185">Reference proteome</keyword>
<name>A0A072VGR9_MEDTR</name>
<dbReference type="EMBL" id="CM001217">
    <property type="protein sequence ID" value="KEH40786.1"/>
    <property type="molecule type" value="Genomic_DNA"/>
</dbReference>
<reference evidence="1 3" key="1">
    <citation type="journal article" date="2011" name="Nature">
        <title>The Medicago genome provides insight into the evolution of rhizobial symbioses.</title>
        <authorList>
            <person name="Young N.D."/>
            <person name="Debelle F."/>
            <person name="Oldroyd G.E."/>
            <person name="Geurts R."/>
            <person name="Cannon S.B."/>
            <person name="Udvardi M.K."/>
            <person name="Benedito V.A."/>
            <person name="Mayer K.F."/>
            <person name="Gouzy J."/>
            <person name="Schoof H."/>
            <person name="Van de Peer Y."/>
            <person name="Proost S."/>
            <person name="Cook D.R."/>
            <person name="Meyers B.C."/>
            <person name="Spannagl M."/>
            <person name="Cheung F."/>
            <person name="De Mita S."/>
            <person name="Krishnakumar V."/>
            <person name="Gundlach H."/>
            <person name="Zhou S."/>
            <person name="Mudge J."/>
            <person name="Bharti A.K."/>
            <person name="Murray J.D."/>
            <person name="Naoumkina M.A."/>
            <person name="Rosen B."/>
            <person name="Silverstein K.A."/>
            <person name="Tang H."/>
            <person name="Rombauts S."/>
            <person name="Zhao P.X."/>
            <person name="Zhou P."/>
            <person name="Barbe V."/>
            <person name="Bardou P."/>
            <person name="Bechner M."/>
            <person name="Bellec A."/>
            <person name="Berger A."/>
            <person name="Berges H."/>
            <person name="Bidwell S."/>
            <person name="Bisseling T."/>
            <person name="Choisne N."/>
            <person name="Couloux A."/>
            <person name="Denny R."/>
            <person name="Deshpande S."/>
            <person name="Dai X."/>
            <person name="Doyle J.J."/>
            <person name="Dudez A.M."/>
            <person name="Farmer A.D."/>
            <person name="Fouteau S."/>
            <person name="Franken C."/>
            <person name="Gibelin C."/>
            <person name="Gish J."/>
            <person name="Goldstein S."/>
            <person name="Gonzalez A.J."/>
            <person name="Green P.J."/>
            <person name="Hallab A."/>
            <person name="Hartog M."/>
            <person name="Hua A."/>
            <person name="Humphray S.J."/>
            <person name="Jeong D.H."/>
            <person name="Jing Y."/>
            <person name="Jocker A."/>
            <person name="Kenton S.M."/>
            <person name="Kim D.J."/>
            <person name="Klee K."/>
            <person name="Lai H."/>
            <person name="Lang C."/>
            <person name="Lin S."/>
            <person name="Macmil S.L."/>
            <person name="Magdelenat G."/>
            <person name="Matthews L."/>
            <person name="McCorrison J."/>
            <person name="Monaghan E.L."/>
            <person name="Mun J.H."/>
            <person name="Najar F.Z."/>
            <person name="Nicholson C."/>
            <person name="Noirot C."/>
            <person name="O'Bleness M."/>
            <person name="Paule C.R."/>
            <person name="Poulain J."/>
            <person name="Prion F."/>
            <person name="Qin B."/>
            <person name="Qu C."/>
            <person name="Retzel E.F."/>
            <person name="Riddle C."/>
            <person name="Sallet E."/>
            <person name="Samain S."/>
            <person name="Samson N."/>
            <person name="Sanders I."/>
            <person name="Saurat O."/>
            <person name="Scarpelli C."/>
            <person name="Schiex T."/>
            <person name="Segurens B."/>
            <person name="Severin A.J."/>
            <person name="Sherrier D.J."/>
            <person name="Shi R."/>
            <person name="Sims S."/>
            <person name="Singer S.R."/>
            <person name="Sinharoy S."/>
            <person name="Sterck L."/>
            <person name="Viollet A."/>
            <person name="Wang B.B."/>
            <person name="Wang K."/>
            <person name="Wang M."/>
            <person name="Wang X."/>
            <person name="Warfsmann J."/>
            <person name="Weissenbach J."/>
            <person name="White D.D."/>
            <person name="White J.D."/>
            <person name="Wiley G.B."/>
            <person name="Wincker P."/>
            <person name="Xing Y."/>
            <person name="Yang L."/>
            <person name="Yao Z."/>
            <person name="Ying F."/>
            <person name="Zhai J."/>
            <person name="Zhou L."/>
            <person name="Zuber A."/>
            <person name="Denarie J."/>
            <person name="Dixon R.A."/>
            <person name="May G.D."/>
            <person name="Schwartz D.C."/>
            <person name="Rogers J."/>
            <person name="Quetier F."/>
            <person name="Town C.D."/>
            <person name="Roe B.A."/>
        </authorList>
    </citation>
    <scope>NUCLEOTIDE SEQUENCE [LARGE SCALE GENOMIC DNA]</scope>
    <source>
        <strain evidence="1">A17</strain>
        <strain evidence="2 3">cv. Jemalong A17</strain>
    </source>
</reference>
<evidence type="ECO:0000313" key="3">
    <source>
        <dbReference type="Proteomes" id="UP000002051"/>
    </source>
</evidence>
<proteinExistence type="predicted"/>
<gene>
    <name evidence="1" type="ordered locus">MTR_1g035320</name>
</gene>
<dbReference type="Proteomes" id="UP000002051">
    <property type="component" value="Unassembled WGS sequence"/>
</dbReference>
<reference evidence="2" key="3">
    <citation type="submission" date="2015-04" db="UniProtKB">
        <authorList>
            <consortium name="EnsemblPlants"/>
        </authorList>
    </citation>
    <scope>IDENTIFICATION</scope>
    <source>
        <strain evidence="2">cv. Jemalong A17</strain>
    </source>
</reference>
<evidence type="ECO:0000313" key="2">
    <source>
        <dbReference type="EnsemblPlants" id="KEH40786"/>
    </source>
</evidence>
<protein>
    <submittedName>
        <fullName evidence="1 2">Uncharacterized protein</fullName>
    </submittedName>
</protein>
<organism evidence="1 3">
    <name type="scientific">Medicago truncatula</name>
    <name type="common">Barrel medic</name>
    <name type="synonym">Medicago tribuloides</name>
    <dbReference type="NCBI Taxonomy" id="3880"/>
    <lineage>
        <taxon>Eukaryota</taxon>
        <taxon>Viridiplantae</taxon>
        <taxon>Streptophyta</taxon>
        <taxon>Embryophyta</taxon>
        <taxon>Tracheophyta</taxon>
        <taxon>Spermatophyta</taxon>
        <taxon>Magnoliopsida</taxon>
        <taxon>eudicotyledons</taxon>
        <taxon>Gunneridae</taxon>
        <taxon>Pentapetalae</taxon>
        <taxon>rosids</taxon>
        <taxon>fabids</taxon>
        <taxon>Fabales</taxon>
        <taxon>Fabaceae</taxon>
        <taxon>Papilionoideae</taxon>
        <taxon>50 kb inversion clade</taxon>
        <taxon>NPAAA clade</taxon>
        <taxon>Hologalegina</taxon>
        <taxon>IRL clade</taxon>
        <taxon>Trifolieae</taxon>
        <taxon>Medicago</taxon>
    </lineage>
</organism>
<sequence>MRYINTDTVIVTAQVLNSIQRIIFYKTQNLEANIRPTMGNTLTRECCGLGVGTIIMYVFDNQNNYSVAEPYAPSYLRLRFGELDDKH</sequence>
<dbReference type="EnsemblPlants" id="KEH40786">
    <property type="protein sequence ID" value="KEH40786"/>
    <property type="gene ID" value="MTR_1g035320"/>
</dbReference>